<feature type="compositionally biased region" description="Basic residues" evidence="1">
    <location>
        <begin position="73"/>
        <end position="89"/>
    </location>
</feature>
<dbReference type="InterPro" id="IPR013087">
    <property type="entry name" value="Znf_C2H2_type"/>
</dbReference>
<dbReference type="AlphaFoldDB" id="A0AAV5TF26"/>
<name>A0AAV5TF26_9BILA</name>
<protein>
    <recommendedName>
        <fullName evidence="2">C2H2-type domain-containing protein</fullName>
    </recommendedName>
</protein>
<organism evidence="3 4">
    <name type="scientific">Pristionchus entomophagus</name>
    <dbReference type="NCBI Taxonomy" id="358040"/>
    <lineage>
        <taxon>Eukaryota</taxon>
        <taxon>Metazoa</taxon>
        <taxon>Ecdysozoa</taxon>
        <taxon>Nematoda</taxon>
        <taxon>Chromadorea</taxon>
        <taxon>Rhabditida</taxon>
        <taxon>Rhabditina</taxon>
        <taxon>Diplogasteromorpha</taxon>
        <taxon>Diplogasteroidea</taxon>
        <taxon>Neodiplogasteridae</taxon>
        <taxon>Pristionchus</taxon>
    </lineage>
</organism>
<evidence type="ECO:0000313" key="3">
    <source>
        <dbReference type="EMBL" id="GMS93038.1"/>
    </source>
</evidence>
<feature type="non-terminal residue" evidence="3">
    <location>
        <position position="1"/>
    </location>
</feature>
<gene>
    <name evidence="3" type="ORF">PENTCL1PPCAC_15213</name>
</gene>
<evidence type="ECO:0000256" key="1">
    <source>
        <dbReference type="SAM" id="MobiDB-lite"/>
    </source>
</evidence>
<feature type="region of interest" description="Disordered" evidence="1">
    <location>
        <begin position="29"/>
        <end position="129"/>
    </location>
</feature>
<accession>A0AAV5TF26</accession>
<feature type="compositionally biased region" description="Basic and acidic residues" evidence="1">
    <location>
        <begin position="116"/>
        <end position="128"/>
    </location>
</feature>
<evidence type="ECO:0000259" key="2">
    <source>
        <dbReference type="PROSITE" id="PS00028"/>
    </source>
</evidence>
<proteinExistence type="predicted"/>
<dbReference type="Proteomes" id="UP001432027">
    <property type="component" value="Unassembled WGS sequence"/>
</dbReference>
<reference evidence="3" key="1">
    <citation type="submission" date="2023-10" db="EMBL/GenBank/DDBJ databases">
        <title>Genome assembly of Pristionchus species.</title>
        <authorList>
            <person name="Yoshida K."/>
            <person name="Sommer R.J."/>
        </authorList>
    </citation>
    <scope>NUCLEOTIDE SEQUENCE</scope>
    <source>
        <strain evidence="3">RS0144</strain>
    </source>
</reference>
<evidence type="ECO:0000313" key="4">
    <source>
        <dbReference type="Proteomes" id="UP001432027"/>
    </source>
</evidence>
<feature type="domain" description="C2H2-type" evidence="2">
    <location>
        <begin position="204"/>
        <end position="225"/>
    </location>
</feature>
<sequence length="282" mass="31312">DSGVTNESLLPSTPKASIPIALKRVDTVEKKKITSIENVPARVAIKREAPSTDGEGGGGEGREGEGEEEERGRKKTRGAAPVKRRRGRPPKSSDAVKTAKGKGNGPKRGKRVAVPKSDEKEEEKKTDTMEVQEPITVAMLLNREDTVAGQAEVPKAKEDGTWFAKVKEEPIDDVEMPEESVEKKDTMTHRHPLTMQRSETDTRCPYCTVMVTDLKGYFKHLKQLHADKKGSQALIHICGQCGIKKAGVEEMMEHWKERKRIGKCTASLFFDYDAAKEESKEE</sequence>
<dbReference type="PROSITE" id="PS00028">
    <property type="entry name" value="ZINC_FINGER_C2H2_1"/>
    <property type="match status" value="1"/>
</dbReference>
<dbReference type="EMBL" id="BTSX01000004">
    <property type="protein sequence ID" value="GMS93038.1"/>
    <property type="molecule type" value="Genomic_DNA"/>
</dbReference>
<comment type="caution">
    <text evidence="3">The sequence shown here is derived from an EMBL/GenBank/DDBJ whole genome shotgun (WGS) entry which is preliminary data.</text>
</comment>
<keyword evidence="4" id="KW-1185">Reference proteome</keyword>